<dbReference type="EMBL" id="JBBCAQ010000036">
    <property type="protein sequence ID" value="KAK7576391.1"/>
    <property type="molecule type" value="Genomic_DNA"/>
</dbReference>
<evidence type="ECO:0000313" key="2">
    <source>
        <dbReference type="Proteomes" id="UP001367676"/>
    </source>
</evidence>
<keyword evidence="2" id="KW-1185">Reference proteome</keyword>
<dbReference type="AlphaFoldDB" id="A0AAN9XZC4"/>
<dbReference type="Proteomes" id="UP001367676">
    <property type="component" value="Unassembled WGS sequence"/>
</dbReference>
<dbReference type="GO" id="GO:0071897">
    <property type="term" value="P:DNA biosynthetic process"/>
    <property type="evidence" value="ECO:0007669"/>
    <property type="project" value="UniProtKB-ARBA"/>
</dbReference>
<dbReference type="InterPro" id="IPR043502">
    <property type="entry name" value="DNA/RNA_pol_sf"/>
</dbReference>
<comment type="caution">
    <text evidence="1">The sequence shown here is derived from an EMBL/GenBank/DDBJ whole genome shotgun (WGS) entry which is preliminary data.</text>
</comment>
<organism evidence="1 2">
    <name type="scientific">Parthenolecanium corni</name>
    <dbReference type="NCBI Taxonomy" id="536013"/>
    <lineage>
        <taxon>Eukaryota</taxon>
        <taxon>Metazoa</taxon>
        <taxon>Ecdysozoa</taxon>
        <taxon>Arthropoda</taxon>
        <taxon>Hexapoda</taxon>
        <taxon>Insecta</taxon>
        <taxon>Pterygota</taxon>
        <taxon>Neoptera</taxon>
        <taxon>Paraneoptera</taxon>
        <taxon>Hemiptera</taxon>
        <taxon>Sternorrhyncha</taxon>
        <taxon>Coccoidea</taxon>
        <taxon>Coccidae</taxon>
        <taxon>Parthenolecanium</taxon>
    </lineage>
</organism>
<dbReference type="Gene3D" id="3.90.1600.10">
    <property type="entry name" value="Palm domain of DNA polymerase"/>
    <property type="match status" value="1"/>
</dbReference>
<name>A0AAN9XZC4_9HEMI</name>
<dbReference type="SUPFAM" id="SSF56672">
    <property type="entry name" value="DNA/RNA polymerases"/>
    <property type="match status" value="1"/>
</dbReference>
<protein>
    <recommendedName>
        <fullName evidence="3">DNA-directed DNA polymerase</fullName>
    </recommendedName>
</protein>
<reference evidence="1 2" key="1">
    <citation type="submission" date="2024-03" db="EMBL/GenBank/DDBJ databases">
        <title>Adaptation during the transition from Ophiocordyceps entomopathogen to insect associate is accompanied by gene loss and intensified selection.</title>
        <authorList>
            <person name="Ward C.M."/>
            <person name="Onetto C.A."/>
            <person name="Borneman A.R."/>
        </authorList>
    </citation>
    <scope>NUCLEOTIDE SEQUENCE [LARGE SCALE GENOMIC DNA]</scope>
    <source>
        <strain evidence="1">AWRI1</strain>
        <tissue evidence="1">Single Adult Female</tissue>
    </source>
</reference>
<sequence length="149" mass="17225">MEKIGRNMIYCDTDSVIYSIPNGQVNPIEYGELLGEWTNELSGDDYINKWLATGPKSYHFQTRDGKKVTKVKGFTLHHKNSQVINAETMERLIDGDIHSVAVQDFQIICDKTTRQLTSRTDKPKTLRFNFDKRVIIDNYDTVPYGYRSL</sequence>
<accession>A0AAN9XZC4</accession>
<dbReference type="InterPro" id="IPR023211">
    <property type="entry name" value="DNA_pol_palm_dom_sf"/>
</dbReference>
<dbReference type="PANTHER" id="PTHR33568:SF3">
    <property type="entry name" value="DNA-DIRECTED DNA POLYMERASE"/>
    <property type="match status" value="1"/>
</dbReference>
<gene>
    <name evidence="1" type="ORF">V9T40_012677</name>
</gene>
<evidence type="ECO:0000313" key="1">
    <source>
        <dbReference type="EMBL" id="KAK7576391.1"/>
    </source>
</evidence>
<dbReference type="PANTHER" id="PTHR33568">
    <property type="entry name" value="DNA POLYMERASE"/>
    <property type="match status" value="1"/>
</dbReference>
<proteinExistence type="predicted"/>
<evidence type="ECO:0008006" key="3">
    <source>
        <dbReference type="Google" id="ProtNLM"/>
    </source>
</evidence>